<dbReference type="Gene3D" id="3.30.70.1290">
    <property type="entry name" value="Transposase IS200-like"/>
    <property type="match status" value="1"/>
</dbReference>
<dbReference type="Proteomes" id="UP000028931">
    <property type="component" value="Chromosome"/>
</dbReference>
<proteinExistence type="predicted"/>
<dbReference type="PANTHER" id="PTHR36966">
    <property type="entry name" value="REP-ASSOCIATED TYROSINE TRANSPOSASE"/>
    <property type="match status" value="1"/>
</dbReference>
<dbReference type="EMBL" id="CP009048">
    <property type="protein sequence ID" value="AIL61609.1"/>
    <property type="molecule type" value="Genomic_DNA"/>
</dbReference>
<reference evidence="2 3" key="1">
    <citation type="submission" date="2014-07" db="EMBL/GenBank/DDBJ databases">
        <authorList>
            <person name="Lee K."/>
            <person name="Lim J.Y."/>
            <person name="Hwang I."/>
        </authorList>
    </citation>
    <scope>NUCLEOTIDE SEQUENCE [LARGE SCALE GENOMIC DNA]</scope>
    <source>
        <strain evidence="2 3">KL28</strain>
    </source>
</reference>
<sequence length="151" mass="17466">MPSPKGCLLRRGRYSESGRLYLLTTATQQRRPLFLDFQHARTAIRHLRLAEQENSCQSLAWVVMPDHVHWLIELKDVTLSTLMRRFKARSSHVLRKAGGVSAPVWQAGYHDRALRREEDVVRVARYIIANPLRAGLVDKVGDYPHWDAVWV</sequence>
<dbReference type="AlphaFoldDB" id="A0A077FCP0"/>
<dbReference type="Pfam" id="PF01797">
    <property type="entry name" value="Y1_Tnp"/>
    <property type="match status" value="1"/>
</dbReference>
<dbReference type="InterPro" id="IPR036515">
    <property type="entry name" value="Transposase_17_sf"/>
</dbReference>
<evidence type="ECO:0000313" key="3">
    <source>
        <dbReference type="Proteomes" id="UP000028931"/>
    </source>
</evidence>
<evidence type="ECO:0000259" key="1">
    <source>
        <dbReference type="SMART" id="SM01321"/>
    </source>
</evidence>
<dbReference type="InterPro" id="IPR052715">
    <property type="entry name" value="RAYT_transposase"/>
</dbReference>
<protein>
    <submittedName>
        <fullName evidence="2">Transposase</fullName>
    </submittedName>
</protein>
<evidence type="ECO:0000313" key="2">
    <source>
        <dbReference type="EMBL" id="AIL61609.1"/>
    </source>
</evidence>
<dbReference type="SUPFAM" id="SSF143422">
    <property type="entry name" value="Transposase IS200-like"/>
    <property type="match status" value="1"/>
</dbReference>
<gene>
    <name evidence="2" type="ORF">PSAKL28_23980</name>
</gene>
<dbReference type="PANTHER" id="PTHR36966:SF1">
    <property type="entry name" value="REP-ASSOCIATED TYROSINE TRANSPOSASE"/>
    <property type="match status" value="1"/>
</dbReference>
<dbReference type="InterPro" id="IPR002686">
    <property type="entry name" value="Transposase_17"/>
</dbReference>
<dbReference type="GO" id="GO:0043565">
    <property type="term" value="F:sequence-specific DNA binding"/>
    <property type="evidence" value="ECO:0007669"/>
    <property type="project" value="TreeGrafter"/>
</dbReference>
<feature type="domain" description="Transposase IS200-like" evidence="1">
    <location>
        <begin position="16"/>
        <end position="130"/>
    </location>
</feature>
<dbReference type="OrthoDB" id="9791101at2"/>
<dbReference type="NCBIfam" id="NF047646">
    <property type="entry name" value="REP_Tyr_transpos"/>
    <property type="match status" value="1"/>
</dbReference>
<dbReference type="GO" id="GO:0006313">
    <property type="term" value="P:DNA transposition"/>
    <property type="evidence" value="ECO:0007669"/>
    <property type="project" value="InterPro"/>
</dbReference>
<dbReference type="HOGENOM" id="CLU_068226_2_1_6"/>
<name>A0A077FCP0_9PSED</name>
<dbReference type="eggNOG" id="COG1943">
    <property type="taxonomic scope" value="Bacteria"/>
</dbReference>
<dbReference type="KEGG" id="palk:PSAKL28_23980"/>
<dbReference type="SMART" id="SM01321">
    <property type="entry name" value="Y1_Tnp"/>
    <property type="match status" value="1"/>
</dbReference>
<dbReference type="GO" id="GO:0004803">
    <property type="term" value="F:transposase activity"/>
    <property type="evidence" value="ECO:0007669"/>
    <property type="project" value="InterPro"/>
</dbReference>
<organism evidence="2 3">
    <name type="scientific">Pseudomonas alkylphenolica</name>
    <dbReference type="NCBI Taxonomy" id="237609"/>
    <lineage>
        <taxon>Bacteria</taxon>
        <taxon>Pseudomonadati</taxon>
        <taxon>Pseudomonadota</taxon>
        <taxon>Gammaproteobacteria</taxon>
        <taxon>Pseudomonadales</taxon>
        <taxon>Pseudomonadaceae</taxon>
        <taxon>Pseudomonas</taxon>
    </lineage>
</organism>
<dbReference type="RefSeq" id="WP_038610569.1">
    <property type="nucleotide sequence ID" value="NZ_CP009048.1"/>
</dbReference>
<accession>A0A077FCP0</accession>